<feature type="compositionally biased region" description="Basic and acidic residues" evidence="6">
    <location>
        <begin position="84"/>
        <end position="137"/>
    </location>
</feature>
<dbReference type="Gene3D" id="1.10.287.110">
    <property type="entry name" value="DnaJ domain"/>
    <property type="match status" value="1"/>
</dbReference>
<gene>
    <name evidence="8" type="ORF">BN980_GECA25s00879g</name>
</gene>
<evidence type="ECO:0000256" key="6">
    <source>
        <dbReference type="SAM" id="MobiDB-lite"/>
    </source>
</evidence>
<keyword evidence="5" id="KW-0539">Nucleus</keyword>
<feature type="domain" description="J" evidence="7">
    <location>
        <begin position="12"/>
        <end position="77"/>
    </location>
</feature>
<feature type="region of interest" description="Disordered" evidence="6">
    <location>
        <begin position="84"/>
        <end position="146"/>
    </location>
</feature>
<dbReference type="PANTHER" id="PTHR44313:SF1">
    <property type="entry name" value="DNAJ HOMOLOG SUBFAMILY C MEMBER 17"/>
    <property type="match status" value="1"/>
</dbReference>
<comment type="subcellular location">
    <subcellularLocation>
        <location evidence="2">Cytoplasm</location>
    </subcellularLocation>
    <subcellularLocation>
        <location evidence="1">Nucleus</location>
    </subcellularLocation>
</comment>
<dbReference type="SMART" id="SM00271">
    <property type="entry name" value="DnaJ"/>
    <property type="match status" value="1"/>
</dbReference>
<dbReference type="AlphaFoldDB" id="A0A0J9XK90"/>
<dbReference type="EMBL" id="CCBN010000025">
    <property type="protein sequence ID" value="CDO57807.1"/>
    <property type="molecule type" value="Genomic_DNA"/>
</dbReference>
<dbReference type="CDD" id="cd06257">
    <property type="entry name" value="DnaJ"/>
    <property type="match status" value="1"/>
</dbReference>
<dbReference type="InterPro" id="IPR012677">
    <property type="entry name" value="Nucleotide-bd_a/b_plait_sf"/>
</dbReference>
<dbReference type="GO" id="GO:0005737">
    <property type="term" value="C:cytoplasm"/>
    <property type="evidence" value="ECO:0007669"/>
    <property type="project" value="UniProtKB-SubCell"/>
</dbReference>
<evidence type="ECO:0000259" key="7">
    <source>
        <dbReference type="PROSITE" id="PS50076"/>
    </source>
</evidence>
<evidence type="ECO:0000313" key="9">
    <source>
        <dbReference type="Proteomes" id="UP000242525"/>
    </source>
</evidence>
<dbReference type="GO" id="GO:0000390">
    <property type="term" value="P:spliceosomal complex disassembly"/>
    <property type="evidence" value="ECO:0007669"/>
    <property type="project" value="TreeGrafter"/>
</dbReference>
<organism evidence="8 9">
    <name type="scientific">Geotrichum candidum</name>
    <name type="common">Oospora lactis</name>
    <name type="synonym">Dipodascus geotrichum</name>
    <dbReference type="NCBI Taxonomy" id="1173061"/>
    <lineage>
        <taxon>Eukaryota</taxon>
        <taxon>Fungi</taxon>
        <taxon>Dikarya</taxon>
        <taxon>Ascomycota</taxon>
        <taxon>Saccharomycotina</taxon>
        <taxon>Dipodascomycetes</taxon>
        <taxon>Dipodascales</taxon>
        <taxon>Dipodascaceae</taxon>
        <taxon>Geotrichum</taxon>
    </lineage>
</organism>
<dbReference type="PROSITE" id="PS50076">
    <property type="entry name" value="DNAJ_2"/>
    <property type="match status" value="1"/>
</dbReference>
<dbReference type="InterPro" id="IPR001623">
    <property type="entry name" value="DnaJ_domain"/>
</dbReference>
<evidence type="ECO:0000313" key="8">
    <source>
        <dbReference type="EMBL" id="CDO57807.1"/>
    </source>
</evidence>
<evidence type="ECO:0000256" key="5">
    <source>
        <dbReference type="ARBA" id="ARBA00023242"/>
    </source>
</evidence>
<dbReference type="InterPro" id="IPR052094">
    <property type="entry name" value="Pre-mRNA-splicing_ERAD"/>
</dbReference>
<evidence type="ECO:0000256" key="3">
    <source>
        <dbReference type="ARBA" id="ARBA00022490"/>
    </source>
</evidence>
<evidence type="ECO:0000256" key="2">
    <source>
        <dbReference type="ARBA" id="ARBA00004496"/>
    </source>
</evidence>
<reference evidence="8" key="1">
    <citation type="submission" date="2014-03" db="EMBL/GenBank/DDBJ databases">
        <authorList>
            <person name="Casaregola S."/>
        </authorList>
    </citation>
    <scope>NUCLEOTIDE SEQUENCE [LARGE SCALE GENOMIC DNA]</scope>
    <source>
        <strain evidence="8">CLIB 918</strain>
    </source>
</reference>
<keyword evidence="4" id="KW-0143">Chaperone</keyword>
<evidence type="ECO:0000256" key="4">
    <source>
        <dbReference type="ARBA" id="ARBA00023186"/>
    </source>
</evidence>
<evidence type="ECO:0000256" key="1">
    <source>
        <dbReference type="ARBA" id="ARBA00004123"/>
    </source>
</evidence>
<dbReference type="SUPFAM" id="SSF46565">
    <property type="entry name" value="Chaperone J-domain"/>
    <property type="match status" value="1"/>
</dbReference>
<proteinExistence type="predicted"/>
<dbReference type="Proteomes" id="UP000242525">
    <property type="component" value="Unassembled WGS sequence"/>
</dbReference>
<sequence>MSLDPSITADVDLYALLSVTRDSSSTTLKKAYRKVALKYHPDKNPDDKDAASKFHFLSLALETLSTPALKEKYDRMRDAQAERIAKTERLGQRQREMKRDLEEREMRANESKERHRQEQRRLDELKEEGLKRRKEMDSQAQASDSSQDENLVLIKFKLTPGSKITETHLEHLLSSFGSIDLLRIKSSSSSMTRKSAIVIYKERSAAQACSTFLADPSDFFDQDAFYKMIRSVVYKSETVNAPRASAIAGAKVQATPRLDISIEDKLLALKARIKESEGETA</sequence>
<dbReference type="STRING" id="1173061.A0A0J9XK90"/>
<keyword evidence="9" id="KW-1185">Reference proteome</keyword>
<dbReference type="Gene3D" id="3.30.70.330">
    <property type="match status" value="1"/>
</dbReference>
<dbReference type="Pfam" id="PF00226">
    <property type="entry name" value="DnaJ"/>
    <property type="match status" value="1"/>
</dbReference>
<protein>
    <recommendedName>
        <fullName evidence="7">J domain-containing protein</fullName>
    </recommendedName>
</protein>
<comment type="caution">
    <text evidence="8">The sequence shown here is derived from an EMBL/GenBank/DDBJ whole genome shotgun (WGS) entry which is preliminary data.</text>
</comment>
<dbReference type="PANTHER" id="PTHR44313">
    <property type="entry name" value="DNAJ HOMOLOG SUBFAMILY C MEMBER 17"/>
    <property type="match status" value="1"/>
</dbReference>
<name>A0A0J9XK90_GEOCN</name>
<dbReference type="OrthoDB" id="552049at2759"/>
<keyword evidence="3" id="KW-0963">Cytoplasm</keyword>
<dbReference type="GO" id="GO:0005681">
    <property type="term" value="C:spliceosomal complex"/>
    <property type="evidence" value="ECO:0007669"/>
    <property type="project" value="TreeGrafter"/>
</dbReference>
<dbReference type="InterPro" id="IPR036869">
    <property type="entry name" value="J_dom_sf"/>
</dbReference>
<accession>A0A0J9XK90</accession>
<dbReference type="CDD" id="cd00590">
    <property type="entry name" value="RRM_SF"/>
    <property type="match status" value="1"/>
</dbReference>
<dbReference type="PRINTS" id="PR00625">
    <property type="entry name" value="JDOMAIN"/>
</dbReference>